<keyword evidence="1" id="KW-0472">Membrane</keyword>
<gene>
    <name evidence="2" type="ORF">UT39_C0007G0024</name>
</gene>
<proteinExistence type="predicted"/>
<feature type="transmembrane region" description="Helical" evidence="1">
    <location>
        <begin position="324"/>
        <end position="343"/>
    </location>
</feature>
<feature type="transmembrane region" description="Helical" evidence="1">
    <location>
        <begin position="226"/>
        <end position="245"/>
    </location>
</feature>
<feature type="transmembrane region" description="Helical" evidence="1">
    <location>
        <begin position="194"/>
        <end position="214"/>
    </location>
</feature>
<feature type="transmembrane region" description="Helical" evidence="1">
    <location>
        <begin position="257"/>
        <end position="281"/>
    </location>
</feature>
<name>A0A0G0N5G5_9BACT</name>
<feature type="transmembrane region" description="Helical" evidence="1">
    <location>
        <begin position="293"/>
        <end position="318"/>
    </location>
</feature>
<evidence type="ECO:0000256" key="1">
    <source>
        <dbReference type="SAM" id="Phobius"/>
    </source>
</evidence>
<keyword evidence="1" id="KW-1133">Transmembrane helix</keyword>
<dbReference type="AlphaFoldDB" id="A0A0G0N5G5"/>
<feature type="transmembrane region" description="Helical" evidence="1">
    <location>
        <begin position="14"/>
        <end position="34"/>
    </location>
</feature>
<dbReference type="EMBL" id="LBWP01000007">
    <property type="protein sequence ID" value="KKR11459.1"/>
    <property type="molecule type" value="Genomic_DNA"/>
</dbReference>
<comment type="caution">
    <text evidence="2">The sequence shown here is derived from an EMBL/GenBank/DDBJ whole genome shotgun (WGS) entry which is preliminary data.</text>
</comment>
<feature type="transmembrane region" description="Helical" evidence="1">
    <location>
        <begin position="40"/>
        <end position="59"/>
    </location>
</feature>
<feature type="transmembrane region" description="Helical" evidence="1">
    <location>
        <begin position="71"/>
        <end position="94"/>
    </location>
</feature>
<protein>
    <recommendedName>
        <fullName evidence="4">Integral membrane protein-like protein</fullName>
    </recommendedName>
</protein>
<feature type="transmembrane region" description="Helical" evidence="1">
    <location>
        <begin position="364"/>
        <end position="383"/>
    </location>
</feature>
<evidence type="ECO:0000313" key="2">
    <source>
        <dbReference type="EMBL" id="KKR11459.1"/>
    </source>
</evidence>
<keyword evidence="1" id="KW-0812">Transmembrane</keyword>
<reference evidence="2 3" key="1">
    <citation type="journal article" date="2015" name="Nature">
        <title>rRNA introns, odd ribosomes, and small enigmatic genomes across a large radiation of phyla.</title>
        <authorList>
            <person name="Brown C.T."/>
            <person name="Hug L.A."/>
            <person name="Thomas B.C."/>
            <person name="Sharon I."/>
            <person name="Castelle C.J."/>
            <person name="Singh A."/>
            <person name="Wilkins M.J."/>
            <person name="Williams K.H."/>
            <person name="Banfield J.F."/>
        </authorList>
    </citation>
    <scope>NUCLEOTIDE SEQUENCE [LARGE SCALE GENOMIC DNA]</scope>
</reference>
<dbReference type="STRING" id="1618550.UT39_C0007G0024"/>
<evidence type="ECO:0008006" key="4">
    <source>
        <dbReference type="Google" id="ProtNLM"/>
    </source>
</evidence>
<evidence type="ECO:0000313" key="3">
    <source>
        <dbReference type="Proteomes" id="UP000034246"/>
    </source>
</evidence>
<feature type="transmembrane region" description="Helical" evidence="1">
    <location>
        <begin position="114"/>
        <end position="137"/>
    </location>
</feature>
<sequence length="423" mass="49946">MSGWIRRFISEQKFPSIIFFALIIRLLLLPFSFHSDLNNHAFWGIFGYEFGFRGFYDWLNFGVYARPDYPPLAMILFSGIRMVWFWLNKAVWFLNVSFPIFPSNFVPWFETKGYLSMLKLPGIFGDLGIGYLIFNFLKTKGRKKALLYSSLYLFNPAVIYLSACWGQIDSFVAFFSVLAIVLVLQNNYFRVLSLYFISVMTKATWVPATLVLLIHYVKDRPGMKKTILLTILLAFYLSILGFIFFNSNFIFWTTNLYFSKIIKGAVTLPYITINAFNYWSAILGMDKILDNKVFFNLTLNLWAWLLAGAFILLIAYYHLKAKDIFFTLGMIFFAFFMFAPRIHERYLFPLLVLLPFVVSKYKNMTKYYLILSVVFMLNLYHWWWYPHITFAEKLVDLEIVERSLSLVNLSVFFLMLRNYILLK</sequence>
<organism evidence="2 3">
    <name type="scientific">Candidatus Woesebacteria bacterium GW2011_GWA1_39_21</name>
    <dbReference type="NCBI Taxonomy" id="1618550"/>
    <lineage>
        <taxon>Bacteria</taxon>
        <taxon>Candidatus Woeseibacteriota</taxon>
    </lineage>
</organism>
<dbReference type="Proteomes" id="UP000034246">
    <property type="component" value="Unassembled WGS sequence"/>
</dbReference>
<accession>A0A0G0N5G5</accession>
<feature type="transmembrane region" description="Helical" evidence="1">
    <location>
        <begin position="158"/>
        <end position="182"/>
    </location>
</feature>
<feature type="transmembrane region" description="Helical" evidence="1">
    <location>
        <begin position="403"/>
        <end position="422"/>
    </location>
</feature>